<comment type="function">
    <text evidence="9">Required for the biogenesis of c-type cytochromes. Possible subunit of a heme lyase.</text>
</comment>
<feature type="transmembrane region" description="Helical" evidence="11">
    <location>
        <begin position="448"/>
        <end position="469"/>
    </location>
</feature>
<feature type="domain" description="Cytochrome c assembly protein" evidence="12">
    <location>
        <begin position="94"/>
        <end position="297"/>
    </location>
</feature>
<feature type="transmembrane region" description="Helical" evidence="11">
    <location>
        <begin position="250"/>
        <end position="267"/>
    </location>
</feature>
<evidence type="ECO:0000259" key="13">
    <source>
        <dbReference type="Pfam" id="PF16327"/>
    </source>
</evidence>
<feature type="transmembrane region" description="Helical" evidence="11">
    <location>
        <begin position="274"/>
        <end position="292"/>
    </location>
</feature>
<evidence type="ECO:0000256" key="1">
    <source>
        <dbReference type="ARBA" id="ARBA00004429"/>
    </source>
</evidence>
<evidence type="ECO:0000256" key="5">
    <source>
        <dbReference type="ARBA" id="ARBA00022692"/>
    </source>
</evidence>
<feature type="transmembrane region" description="Helical" evidence="11">
    <location>
        <begin position="120"/>
        <end position="142"/>
    </location>
</feature>
<comment type="subcellular location">
    <subcellularLocation>
        <location evidence="1">Cell inner membrane</location>
        <topology evidence="1">Multi-pass membrane protein</topology>
    </subcellularLocation>
</comment>
<dbReference type="GO" id="GO:0005886">
    <property type="term" value="C:plasma membrane"/>
    <property type="evidence" value="ECO:0007669"/>
    <property type="project" value="UniProtKB-SubCell"/>
</dbReference>
<sequence length="671" mass="74702">MYFSELGFISLILAALFAVLTLVLAVIGAWKKRSQYTSSARHGALVVAAFLVLATAALVISFITHDFGVRYVTEHSSRSMPWYYVWAALYGGQEGSLLFWSFSLGLFTSLFVLTYKRAPAVLVPYVIATLMGIQLFLVLMLLTVSNPFVRLTAIPADGVGLNPLLLDPGMLLHPPLLLLGFMSFSLPYAFAVAAMISGHLNSEWLRAIRRWTLASWAIQSAGLLVGAWWAYHVLGWGGYWGWDPVENAALLPWLTSSAFLHSTMVQERRGMLKVWNLFLVIASFALTIFGTFEVRSGLISSVHSFAYSDIGGFFLVFLAVVIVFSTGLFLFRLPRLRPDQEFDSIVSREGVFLLNNFLLLGITFATLWGMLFPLLSSALNKQMMTVGPPFYNGVNGPLFALLILAMGVGPLLAWRRTSTSVIWRNIGVPLVLAALCAIILPLCGITNVLANIAFSICAFTGAAILYELWRGARVRHKHGESYPVAVFMLFKRYRQRYGGYIVHLGLVFLAIGVIASQFFQIQHDVTLKVGQQTEIAGYQLVFLGNLQQEETGKTVVTAQFQIWRDGKLLKYIYPGREVYHKMDQPVSKIEITTFGLNDLYVFLNDWDGPTKVGVRLFMNPLVPLIWYGGGLMLLGGLLCWWPAAQQGARVRSQRRMSVPEKDEKQSAEVAV</sequence>
<dbReference type="PANTHER" id="PTHR43653:SF1">
    <property type="entry name" value="CYTOCHROME C-TYPE BIOGENESIS PROTEIN CCMF"/>
    <property type="match status" value="1"/>
</dbReference>
<feature type="compositionally biased region" description="Basic and acidic residues" evidence="10">
    <location>
        <begin position="657"/>
        <end position="671"/>
    </location>
</feature>
<keyword evidence="3" id="KW-1003">Cell membrane</keyword>
<dbReference type="PRINTS" id="PR01411">
    <property type="entry name" value="CCMFBIOGNSIS"/>
</dbReference>
<feature type="transmembrane region" description="Helical" evidence="11">
    <location>
        <begin position="312"/>
        <end position="331"/>
    </location>
</feature>
<dbReference type="InterPro" id="IPR002541">
    <property type="entry name" value="Cyt_c_assembly"/>
</dbReference>
<feature type="transmembrane region" description="Helical" evidence="11">
    <location>
        <begin position="421"/>
        <end position="442"/>
    </location>
</feature>
<keyword evidence="4" id="KW-0997">Cell inner membrane</keyword>
<feature type="transmembrane region" description="Helical" evidence="11">
    <location>
        <begin position="176"/>
        <end position="199"/>
    </location>
</feature>
<dbReference type="InterPro" id="IPR032523">
    <property type="entry name" value="CcmF_C"/>
</dbReference>
<evidence type="ECO:0000313" key="14">
    <source>
        <dbReference type="EMBL" id="BBH90431.1"/>
    </source>
</evidence>
<comment type="similarity">
    <text evidence="2">Belongs to the CcmF/CycK/Ccl1/NrfE/CcsA family.</text>
</comment>
<name>A0A455STH2_9CHLR</name>
<evidence type="ECO:0000256" key="3">
    <source>
        <dbReference type="ARBA" id="ARBA00022475"/>
    </source>
</evidence>
<keyword evidence="8 11" id="KW-0472">Membrane</keyword>
<evidence type="ECO:0000256" key="8">
    <source>
        <dbReference type="ARBA" id="ARBA00023136"/>
    </source>
</evidence>
<dbReference type="EMBL" id="AP019376">
    <property type="protein sequence ID" value="BBH90431.1"/>
    <property type="molecule type" value="Genomic_DNA"/>
</dbReference>
<feature type="transmembrane region" description="Helical" evidence="11">
    <location>
        <begin position="497"/>
        <end position="519"/>
    </location>
</feature>
<dbReference type="InterPro" id="IPR003568">
    <property type="entry name" value="Cyt_c_biogenesis_CcmF"/>
</dbReference>
<feature type="region of interest" description="Disordered" evidence="10">
    <location>
        <begin position="652"/>
        <end position="671"/>
    </location>
</feature>
<dbReference type="PANTHER" id="PTHR43653">
    <property type="entry name" value="CYTOCHROME C ASSEMBLY PROTEIN-RELATED"/>
    <property type="match status" value="1"/>
</dbReference>
<feature type="transmembrane region" description="Helical" evidence="11">
    <location>
        <begin position="83"/>
        <end position="113"/>
    </location>
</feature>
<dbReference type="PRINTS" id="PR01410">
    <property type="entry name" value="CCBIOGENESIS"/>
</dbReference>
<gene>
    <name evidence="14" type="ORF">KTC_51820</name>
</gene>
<evidence type="ECO:0000256" key="4">
    <source>
        <dbReference type="ARBA" id="ARBA00022519"/>
    </source>
</evidence>
<organism evidence="14">
    <name type="scientific">Thermosporothrix sp. COM3</name>
    <dbReference type="NCBI Taxonomy" id="2490863"/>
    <lineage>
        <taxon>Bacteria</taxon>
        <taxon>Bacillati</taxon>
        <taxon>Chloroflexota</taxon>
        <taxon>Ktedonobacteria</taxon>
        <taxon>Ktedonobacterales</taxon>
        <taxon>Thermosporotrichaceae</taxon>
        <taxon>Thermosporothrix</taxon>
    </lineage>
</organism>
<dbReference type="Pfam" id="PF01578">
    <property type="entry name" value="Cytochrom_C_asm"/>
    <property type="match status" value="1"/>
</dbReference>
<feature type="transmembrane region" description="Helical" evidence="11">
    <location>
        <begin position="6"/>
        <end position="30"/>
    </location>
</feature>
<feature type="transmembrane region" description="Helical" evidence="11">
    <location>
        <begin position="394"/>
        <end position="414"/>
    </location>
</feature>
<feature type="transmembrane region" description="Helical" evidence="11">
    <location>
        <begin position="352"/>
        <end position="374"/>
    </location>
</feature>
<keyword evidence="6" id="KW-0201">Cytochrome c-type biogenesis</keyword>
<evidence type="ECO:0000256" key="2">
    <source>
        <dbReference type="ARBA" id="ARBA00009186"/>
    </source>
</evidence>
<dbReference type="AlphaFoldDB" id="A0A455STH2"/>
<evidence type="ECO:0000256" key="11">
    <source>
        <dbReference type="SAM" id="Phobius"/>
    </source>
</evidence>
<evidence type="ECO:0000256" key="7">
    <source>
        <dbReference type="ARBA" id="ARBA00022989"/>
    </source>
</evidence>
<evidence type="ECO:0000256" key="9">
    <source>
        <dbReference type="ARBA" id="ARBA00037230"/>
    </source>
</evidence>
<reference evidence="14" key="1">
    <citation type="submission" date="2018-12" db="EMBL/GenBank/DDBJ databases">
        <title>Novel natural products biosynthetic potential of the class Ktedonobacteria.</title>
        <authorList>
            <person name="Zheng Y."/>
            <person name="Saitou A."/>
            <person name="Wang C.M."/>
            <person name="Toyoda A."/>
            <person name="Minakuchi Y."/>
            <person name="Sekiguchi Y."/>
            <person name="Ueda K."/>
            <person name="Takano H."/>
            <person name="Sakai Y."/>
            <person name="Yokota A."/>
            <person name="Yabe S."/>
        </authorList>
    </citation>
    <scope>NUCLEOTIDE SEQUENCE</scope>
    <source>
        <strain evidence="14">COM3</strain>
    </source>
</reference>
<evidence type="ECO:0000256" key="6">
    <source>
        <dbReference type="ARBA" id="ARBA00022748"/>
    </source>
</evidence>
<dbReference type="GO" id="GO:0017004">
    <property type="term" value="P:cytochrome complex assembly"/>
    <property type="evidence" value="ECO:0007669"/>
    <property type="project" value="UniProtKB-KW"/>
</dbReference>
<protein>
    <submittedName>
        <fullName evidence="14">Cytochrome c biogenesis protein CcmF</fullName>
    </submittedName>
</protein>
<dbReference type="InterPro" id="IPR003567">
    <property type="entry name" value="Cyt_c_biogenesis"/>
</dbReference>
<dbReference type="GO" id="GO:0015232">
    <property type="term" value="F:heme transmembrane transporter activity"/>
    <property type="evidence" value="ECO:0007669"/>
    <property type="project" value="InterPro"/>
</dbReference>
<feature type="domain" description="Cytochrome c-type biogenesis protein CcmF C-terminal" evidence="13">
    <location>
        <begin position="315"/>
        <end position="639"/>
    </location>
</feature>
<dbReference type="GO" id="GO:0020037">
    <property type="term" value="F:heme binding"/>
    <property type="evidence" value="ECO:0007669"/>
    <property type="project" value="InterPro"/>
</dbReference>
<proteinExistence type="inferred from homology"/>
<feature type="transmembrane region" description="Helical" evidence="11">
    <location>
        <begin position="42"/>
        <end position="63"/>
    </location>
</feature>
<evidence type="ECO:0000256" key="10">
    <source>
        <dbReference type="SAM" id="MobiDB-lite"/>
    </source>
</evidence>
<keyword evidence="5 11" id="KW-0812">Transmembrane</keyword>
<evidence type="ECO:0000259" key="12">
    <source>
        <dbReference type="Pfam" id="PF01578"/>
    </source>
</evidence>
<keyword evidence="7 11" id="KW-1133">Transmembrane helix</keyword>
<dbReference type="Pfam" id="PF16327">
    <property type="entry name" value="CcmF_C"/>
    <property type="match status" value="1"/>
</dbReference>
<feature type="transmembrane region" description="Helical" evidence="11">
    <location>
        <begin position="624"/>
        <end position="644"/>
    </location>
</feature>
<accession>A0A455STH2</accession>
<feature type="transmembrane region" description="Helical" evidence="11">
    <location>
        <begin position="211"/>
        <end position="230"/>
    </location>
</feature>